<reference evidence="4" key="2">
    <citation type="submission" date="2015-06" db="EMBL/GenBank/DDBJ databases">
        <authorList>
            <person name="van de Sande W.W.J."/>
        </authorList>
    </citation>
    <scope>NUCLEOTIDE SEQUENCE [LARGE SCALE GENOMIC DNA]</scope>
    <source>
        <strain evidence="4">mm55</strain>
    </source>
</reference>
<evidence type="ECO:0000256" key="1">
    <source>
        <dbReference type="SAM" id="MobiDB-lite"/>
    </source>
</evidence>
<reference evidence="2 4" key="3">
    <citation type="submission" date="2016-01" db="EMBL/GenBank/DDBJ databases">
        <title>Madurella mycetomatis genome sequencing.</title>
        <authorList>
            <person name="Van De Sande W."/>
        </authorList>
    </citation>
    <scope>NUCLEOTIDE SEQUENCE [LARGE SCALE GENOMIC DNA]</scope>
    <source>
        <strain evidence="2">Mm55</strain>
        <strain evidence="4">mm55</strain>
    </source>
</reference>
<keyword evidence="4" id="KW-1185">Reference proteome</keyword>
<dbReference type="EMBL" id="LCTW02000231">
    <property type="protein sequence ID" value="KXX76065.1"/>
    <property type="molecule type" value="Genomic_DNA"/>
</dbReference>
<protein>
    <submittedName>
        <fullName evidence="2">Uncharacterized protein</fullName>
    </submittedName>
</protein>
<name>A0A175VXV5_9PEZI</name>
<dbReference type="VEuPathDB" id="FungiDB:MMYC01_204978"/>
<comment type="caution">
    <text evidence="2">The sequence shown here is derived from an EMBL/GenBank/DDBJ whole genome shotgun (WGS) entry which is preliminary data.</text>
</comment>
<dbReference type="EMBL" id="LCTW02000070">
    <property type="protein sequence ID" value="KXX80053.1"/>
    <property type="molecule type" value="Genomic_DNA"/>
</dbReference>
<dbReference type="AlphaFoldDB" id="A0A175VXV5"/>
<accession>A0A175VXV5</accession>
<evidence type="ECO:0000313" key="2">
    <source>
        <dbReference type="EMBL" id="KXX76065.1"/>
    </source>
</evidence>
<gene>
    <name evidence="3" type="ORF">MMYC01_204978</name>
    <name evidence="2" type="ORF">MMYC01_208262</name>
</gene>
<dbReference type="VEuPathDB" id="FungiDB:MMYC01_208262"/>
<reference evidence="2" key="1">
    <citation type="submission" date="2015-06" db="EMBL/GenBank/DDBJ databases">
        <authorList>
            <person name="Hoefler B.C."/>
            <person name="Straight P.D."/>
        </authorList>
    </citation>
    <scope>NUCLEOTIDE SEQUENCE [LARGE SCALE GENOMIC DNA]</scope>
    <source>
        <strain evidence="2">Mm55</strain>
    </source>
</reference>
<sequence length="102" mass="10242">MTSLPQEPPASEEVSIKKENAKQVVGSNDTSRQIPGAGQTVLDPSSDAAVPGSAGEVPGPGLLSGDEPFGANGLHQLGSGNASPEPVAIPDSPPQQPSVFEM</sequence>
<proteinExistence type="predicted"/>
<dbReference type="Proteomes" id="UP000078237">
    <property type="component" value="Unassembled WGS sequence"/>
</dbReference>
<evidence type="ECO:0000313" key="4">
    <source>
        <dbReference type="Proteomes" id="UP000078237"/>
    </source>
</evidence>
<evidence type="ECO:0000313" key="3">
    <source>
        <dbReference type="EMBL" id="KXX80053.1"/>
    </source>
</evidence>
<feature type="region of interest" description="Disordered" evidence="1">
    <location>
        <begin position="1"/>
        <end position="102"/>
    </location>
</feature>
<organism evidence="2 4">
    <name type="scientific">Madurella mycetomatis</name>
    <dbReference type="NCBI Taxonomy" id="100816"/>
    <lineage>
        <taxon>Eukaryota</taxon>
        <taxon>Fungi</taxon>
        <taxon>Dikarya</taxon>
        <taxon>Ascomycota</taxon>
        <taxon>Pezizomycotina</taxon>
        <taxon>Sordariomycetes</taxon>
        <taxon>Sordariomycetidae</taxon>
        <taxon>Sordariales</taxon>
        <taxon>Sordariales incertae sedis</taxon>
        <taxon>Madurella</taxon>
    </lineage>
</organism>